<evidence type="ECO:0000259" key="17">
    <source>
        <dbReference type="SMART" id="SM00840"/>
    </source>
</evidence>
<gene>
    <name evidence="18" type="ORF">DSTB1V02_LOCUS12961</name>
</gene>
<keyword evidence="11" id="KW-0460">Magnesium</keyword>
<feature type="transmembrane region" description="Helical" evidence="16">
    <location>
        <begin position="618"/>
        <end position="641"/>
    </location>
</feature>
<dbReference type="Gene3D" id="3.40.50.620">
    <property type="entry name" value="HUPs"/>
    <property type="match status" value="1"/>
</dbReference>
<feature type="transmembrane region" description="Helical" evidence="16">
    <location>
        <begin position="399"/>
        <end position="418"/>
    </location>
</feature>
<dbReference type="GO" id="GO:0004817">
    <property type="term" value="F:cysteine-tRNA ligase activity"/>
    <property type="evidence" value="ECO:0007669"/>
    <property type="project" value="InterPro"/>
</dbReference>
<dbReference type="Proteomes" id="UP000677054">
    <property type="component" value="Unassembled WGS sequence"/>
</dbReference>
<dbReference type="PANTHER" id="PTHR31998">
    <property type="entry name" value="K(+)-INSENSITIVE PYROPHOSPHATE-ENERGIZED PROTON PUMP"/>
    <property type="match status" value="1"/>
</dbReference>
<dbReference type="GO" id="GO:0004427">
    <property type="term" value="F:inorganic diphosphate phosphatase activity"/>
    <property type="evidence" value="ECO:0007669"/>
    <property type="project" value="InterPro"/>
</dbReference>
<dbReference type="InterPro" id="IPR014729">
    <property type="entry name" value="Rossmann-like_a/b/a_fold"/>
</dbReference>
<evidence type="ECO:0000256" key="2">
    <source>
        <dbReference type="ARBA" id="ARBA00004127"/>
    </source>
</evidence>
<dbReference type="EMBL" id="LR904979">
    <property type="protein sequence ID" value="CAD7253211.1"/>
    <property type="molecule type" value="Genomic_DNA"/>
</dbReference>
<keyword evidence="14" id="KW-0406">Ion transport</keyword>
<evidence type="ECO:0000313" key="18">
    <source>
        <dbReference type="EMBL" id="CAD7253211.1"/>
    </source>
</evidence>
<dbReference type="GO" id="GO:0005737">
    <property type="term" value="C:cytoplasm"/>
    <property type="evidence" value="ECO:0007669"/>
    <property type="project" value="InterPro"/>
</dbReference>
<keyword evidence="5" id="KW-0436">Ligase</keyword>
<dbReference type="HAMAP" id="MF_01129">
    <property type="entry name" value="PPase_energized_pump"/>
    <property type="match status" value="1"/>
</dbReference>
<dbReference type="Pfam" id="PF01406">
    <property type="entry name" value="tRNA-synt_1e"/>
    <property type="match status" value="1"/>
</dbReference>
<keyword evidence="4" id="KW-0813">Transport</keyword>
<dbReference type="InterPro" id="IPR032678">
    <property type="entry name" value="tRNA-synt_1_cat_dom"/>
</dbReference>
<dbReference type="OrthoDB" id="8300397at2759"/>
<dbReference type="AlphaFoldDB" id="A0A7R9AFC1"/>
<dbReference type="Pfam" id="PF03030">
    <property type="entry name" value="H_PPase"/>
    <property type="match status" value="1"/>
</dbReference>
<evidence type="ECO:0000256" key="12">
    <source>
        <dbReference type="ARBA" id="ARBA00022967"/>
    </source>
</evidence>
<evidence type="ECO:0000256" key="6">
    <source>
        <dbReference type="ARBA" id="ARBA00022692"/>
    </source>
</evidence>
<dbReference type="GO" id="GO:0006423">
    <property type="term" value="P:cysteinyl-tRNA aminoacylation"/>
    <property type="evidence" value="ECO:0007669"/>
    <property type="project" value="InterPro"/>
</dbReference>
<feature type="transmembrane region" description="Helical" evidence="16">
    <location>
        <begin position="781"/>
        <end position="806"/>
    </location>
</feature>
<feature type="transmembrane region" description="Helical" evidence="16">
    <location>
        <begin position="587"/>
        <end position="606"/>
    </location>
</feature>
<keyword evidence="13 16" id="KW-1133">Transmembrane helix</keyword>
<feature type="transmembrane region" description="Helical" evidence="16">
    <location>
        <begin position="661"/>
        <end position="682"/>
    </location>
</feature>
<dbReference type="Pfam" id="PF09190">
    <property type="entry name" value="DALR_2"/>
    <property type="match status" value="1"/>
</dbReference>
<evidence type="ECO:0000256" key="9">
    <source>
        <dbReference type="ARBA" id="ARBA00022833"/>
    </source>
</evidence>
<dbReference type="EMBL" id="CAJPEV010005462">
    <property type="protein sequence ID" value="CAG0903182.1"/>
    <property type="molecule type" value="Genomic_DNA"/>
</dbReference>
<evidence type="ECO:0000256" key="4">
    <source>
        <dbReference type="ARBA" id="ARBA00022448"/>
    </source>
</evidence>
<feature type="non-terminal residue" evidence="18">
    <location>
        <position position="1"/>
    </location>
</feature>
<dbReference type="SMART" id="SM00840">
    <property type="entry name" value="DALR_2"/>
    <property type="match status" value="1"/>
</dbReference>
<dbReference type="GO" id="GO:0016020">
    <property type="term" value="C:membrane"/>
    <property type="evidence" value="ECO:0007669"/>
    <property type="project" value="InterPro"/>
</dbReference>
<dbReference type="PRINTS" id="PR00983">
    <property type="entry name" value="TRNASYNTHCYS"/>
</dbReference>
<protein>
    <recommendedName>
        <fullName evidence="3">H(+)-exporting diphosphatase</fullName>
        <ecNumber evidence="3">7.1.3.1</ecNumber>
    </recommendedName>
</protein>
<dbReference type="GO" id="GO:0009678">
    <property type="term" value="F:diphosphate hydrolysis-driven proton transmembrane transporter activity"/>
    <property type="evidence" value="ECO:0007669"/>
    <property type="project" value="UniProtKB-EC"/>
</dbReference>
<evidence type="ECO:0000256" key="13">
    <source>
        <dbReference type="ARBA" id="ARBA00022989"/>
    </source>
</evidence>
<feature type="transmembrane region" description="Helical" evidence="16">
    <location>
        <begin position="850"/>
        <end position="869"/>
    </location>
</feature>
<sequence>YQNHTKNTLAQIQATEKLIAEGLAYEVEGSVYFDVKKYNETGNYGILSKRDIEQLLNQSRDLEGTSDKKNPQDFSLWKKALPQHIMRWKSPWGEGFPGWHIECTVMSTKYLGEQFDIHGGGMDLKFPHHECEIAQAQALNKKNPVNYWLHANMLTLNGKKMSKSTGNTLLPDELISGKNNFFEKPIHPMVLRFCMLQAHYRGVLDISNNALIAAEKGFFRLMKALDEVKKIKAQEKSSLNITNWINSCYDAMNDDFNTPILIAQLFEAIKFINLLIDKKESINQADLDTFISVLHGFVFDVLGLFPIIQADENTEKLAQMVEILIKMRNKARIEKDFVTSDTIRDQLLQVGVELKDEKEGTTFRRSWVLRQDAGDGKMKDISDYIYEGALAFLKAEYKLLAVFVILASIALAAITFIPGVKTNLLIVIAFVFGAIFSALAGNMGMKIATMTNVRTTQAARTSLPQALKISFGGGTVMGLGVAGLAVLGLTSFFILFFQLFMKGTWTSSEDMTVVLETLAGFSLGAESIALFARVGGGIYTKAADVGADLVGKVEAGIPEDDPRNPATIADNVGDNVGDVAGMGADLFGSYVATVLAAMVLGNYVITDMGGSLQDDFNGIGPILLPMTIAGFGILFSIIGTLLVKINNNQAKEKQVQGALNIGNWVSIALTAISCYFLIDYLLPETMMMKFFGENLDANGNEIAVPINSIRVFGAAIIGLIVGGVISSVTEYYTGLGTKPVLAIVQKSSTGAGTNIIAGLATGMISTFPTILLFASAIWGSYALAGFYGVALAASAMMATTAMQLAIDAFGPISDNAGGIAEMSELPKEVRTRTDILDSVGNTTAATGKGFAIASAALTSLALFAAYVTFTGIDGINIFKAPVLAMLFVGGMVPVVFSALAMNSVGKAAMDMVYEVRRQFKEIPGIMEGKQKPEYGKCVEISTKAALREMMLPGILTIGFPIIIVLIGKLIYTENNQLIAEMLGGYMAGVTVSGVLWAIFQNNAGGAWDNAKKSFEAGVMINGEMTYKGSDAHKAAVTGDTVGDPFKDTSGPSMNILIKLTCLIGLVIAPILGGEKQLDHNTKKIESASPSEKITVDTIDEDGNYIKE</sequence>
<name>A0A7R9AFC1_9CRUS</name>
<organism evidence="18">
    <name type="scientific">Darwinula stevensoni</name>
    <dbReference type="NCBI Taxonomy" id="69355"/>
    <lineage>
        <taxon>Eukaryota</taxon>
        <taxon>Metazoa</taxon>
        <taxon>Ecdysozoa</taxon>
        <taxon>Arthropoda</taxon>
        <taxon>Crustacea</taxon>
        <taxon>Oligostraca</taxon>
        <taxon>Ostracoda</taxon>
        <taxon>Podocopa</taxon>
        <taxon>Podocopida</taxon>
        <taxon>Darwinulocopina</taxon>
        <taxon>Darwinuloidea</taxon>
        <taxon>Darwinulidae</taxon>
        <taxon>Darwinula</taxon>
    </lineage>
</organism>
<dbReference type="GO" id="GO:0005524">
    <property type="term" value="F:ATP binding"/>
    <property type="evidence" value="ECO:0007669"/>
    <property type="project" value="UniProtKB-KW"/>
</dbReference>
<evidence type="ECO:0000256" key="7">
    <source>
        <dbReference type="ARBA" id="ARBA00022723"/>
    </source>
</evidence>
<evidence type="ECO:0000256" key="1">
    <source>
        <dbReference type="ARBA" id="ARBA00001947"/>
    </source>
</evidence>
<keyword evidence="7" id="KW-0479">Metal-binding</keyword>
<evidence type="ECO:0000256" key="8">
    <source>
        <dbReference type="ARBA" id="ARBA00022741"/>
    </source>
</evidence>
<dbReference type="InterPro" id="IPR024909">
    <property type="entry name" value="Cys-tRNA/MSH_ligase"/>
</dbReference>
<keyword evidence="12" id="KW-1278">Translocase</keyword>
<dbReference type="NCBIfam" id="NF001955">
    <property type="entry name" value="PRK00733.2-4"/>
    <property type="match status" value="1"/>
</dbReference>
<dbReference type="InterPro" id="IPR004131">
    <property type="entry name" value="PPase-energised_H-pump"/>
</dbReference>
<dbReference type="GO" id="GO:0012505">
    <property type="term" value="C:endomembrane system"/>
    <property type="evidence" value="ECO:0007669"/>
    <property type="project" value="UniProtKB-SubCell"/>
</dbReference>
<feature type="transmembrane region" description="Helical" evidence="16">
    <location>
        <begin position="881"/>
        <end position="901"/>
    </location>
</feature>
<feature type="transmembrane region" description="Helical" evidence="16">
    <location>
        <begin position="711"/>
        <end position="732"/>
    </location>
</feature>
<evidence type="ECO:0000256" key="14">
    <source>
        <dbReference type="ARBA" id="ARBA00023065"/>
    </source>
</evidence>
<feature type="transmembrane region" description="Helical" evidence="16">
    <location>
        <begin position="949"/>
        <end position="970"/>
    </location>
</feature>
<dbReference type="SUPFAM" id="SSF47323">
    <property type="entry name" value="Anticodon-binding domain of a subclass of class I aminoacyl-tRNA synthetases"/>
    <property type="match status" value="1"/>
</dbReference>
<feature type="transmembrane region" description="Helical" evidence="16">
    <location>
        <begin position="424"/>
        <end position="445"/>
    </location>
</feature>
<accession>A0A7R9AFC1</accession>
<proteinExistence type="inferred from homology"/>
<comment type="subcellular location">
    <subcellularLocation>
        <location evidence="2">Endomembrane system</location>
        <topology evidence="2">Multi-pass membrane protein</topology>
    </subcellularLocation>
</comment>
<evidence type="ECO:0000313" key="19">
    <source>
        <dbReference type="Proteomes" id="UP000677054"/>
    </source>
</evidence>
<keyword evidence="10" id="KW-0067">ATP-binding</keyword>
<feature type="domain" description="Cysteinyl-tRNA synthetase class Ia DALR" evidence="17">
    <location>
        <begin position="247"/>
        <end position="317"/>
    </location>
</feature>
<evidence type="ECO:0000256" key="10">
    <source>
        <dbReference type="ARBA" id="ARBA00022840"/>
    </source>
</evidence>
<keyword evidence="15 16" id="KW-0472">Membrane</keyword>
<keyword evidence="19" id="KW-1185">Reference proteome</keyword>
<evidence type="ECO:0000256" key="15">
    <source>
        <dbReference type="ARBA" id="ARBA00023136"/>
    </source>
</evidence>
<dbReference type="SUPFAM" id="SSF52374">
    <property type="entry name" value="Nucleotidylyl transferase"/>
    <property type="match status" value="1"/>
</dbReference>
<feature type="non-terminal residue" evidence="18">
    <location>
        <position position="1107"/>
    </location>
</feature>
<feature type="transmembrane region" description="Helical" evidence="16">
    <location>
        <begin position="982"/>
        <end position="999"/>
    </location>
</feature>
<evidence type="ECO:0000256" key="5">
    <source>
        <dbReference type="ARBA" id="ARBA00022598"/>
    </source>
</evidence>
<dbReference type="Gene3D" id="1.20.120.1910">
    <property type="entry name" value="Cysteine-tRNA ligase, C-terminal anti-codon recognition domain"/>
    <property type="match status" value="1"/>
</dbReference>
<dbReference type="GO" id="GO:0046872">
    <property type="term" value="F:metal ion binding"/>
    <property type="evidence" value="ECO:0007669"/>
    <property type="project" value="UniProtKB-KW"/>
</dbReference>
<dbReference type="NCBIfam" id="TIGR01104">
    <property type="entry name" value="V_PPase"/>
    <property type="match status" value="1"/>
</dbReference>
<reference evidence="18" key="1">
    <citation type="submission" date="2020-11" db="EMBL/GenBank/DDBJ databases">
        <authorList>
            <person name="Tran Van P."/>
        </authorList>
    </citation>
    <scope>NUCLEOTIDE SEQUENCE</scope>
</reference>
<dbReference type="InterPro" id="IPR015273">
    <property type="entry name" value="Cys-tRNA-synt_Ia_DALR"/>
</dbReference>
<keyword evidence="8" id="KW-0547">Nucleotide-binding</keyword>
<comment type="cofactor">
    <cofactor evidence="1">
        <name>Zn(2+)</name>
        <dbReference type="ChEBI" id="CHEBI:29105"/>
    </cofactor>
</comment>
<dbReference type="InterPro" id="IPR009080">
    <property type="entry name" value="tRNAsynth_Ia_anticodon-bd"/>
</dbReference>
<evidence type="ECO:0000256" key="3">
    <source>
        <dbReference type="ARBA" id="ARBA00013242"/>
    </source>
</evidence>
<evidence type="ECO:0000256" key="16">
    <source>
        <dbReference type="SAM" id="Phobius"/>
    </source>
</evidence>
<dbReference type="NCBIfam" id="NF001960">
    <property type="entry name" value="PRK00733.3-5"/>
    <property type="match status" value="1"/>
</dbReference>
<dbReference type="EC" id="7.1.3.1" evidence="3"/>
<keyword evidence="6 16" id="KW-0812">Transmembrane</keyword>
<feature type="transmembrane region" description="Helical" evidence="16">
    <location>
        <begin position="476"/>
        <end position="501"/>
    </location>
</feature>
<feature type="transmembrane region" description="Helical" evidence="16">
    <location>
        <begin position="752"/>
        <end position="774"/>
    </location>
</feature>
<keyword evidence="9" id="KW-0862">Zinc</keyword>
<evidence type="ECO:0000256" key="11">
    <source>
        <dbReference type="ARBA" id="ARBA00022842"/>
    </source>
</evidence>